<dbReference type="AlphaFoldDB" id="A0A5E4WNG2"/>
<evidence type="ECO:0000313" key="2">
    <source>
        <dbReference type="Proteomes" id="UP000383971"/>
    </source>
</evidence>
<organism evidence="1 2">
    <name type="scientific">Pandoraea communis</name>
    <dbReference type="NCBI Taxonomy" id="2508297"/>
    <lineage>
        <taxon>Bacteria</taxon>
        <taxon>Pseudomonadati</taxon>
        <taxon>Pseudomonadota</taxon>
        <taxon>Betaproteobacteria</taxon>
        <taxon>Burkholderiales</taxon>
        <taxon>Burkholderiaceae</taxon>
        <taxon>Pandoraea</taxon>
    </lineage>
</organism>
<sequence length="126" mass="13400">MPEAVVADSYRRRVAAHMAGTGVLKPIAFIAYGDGGHNPDNTAKPADSGAAGLYHEVKRKPVTALVQEDLYSATGKGVVESDDLNAGALSEAALLDTDGNLVCWKTFAPKYLENGETYGVNLKMRF</sequence>
<name>A0A5E4WNG2_9BURK</name>
<reference evidence="1 2" key="1">
    <citation type="submission" date="2019-08" db="EMBL/GenBank/DDBJ databases">
        <authorList>
            <person name="Peeters C."/>
        </authorList>
    </citation>
    <scope>NUCLEOTIDE SEQUENCE [LARGE SCALE GENOMIC DNA]</scope>
    <source>
        <strain evidence="1 2">LMG 31111</strain>
    </source>
</reference>
<dbReference type="Proteomes" id="UP000383971">
    <property type="component" value="Unassembled WGS sequence"/>
</dbReference>
<evidence type="ECO:0000313" key="1">
    <source>
        <dbReference type="EMBL" id="VVE26477.1"/>
    </source>
</evidence>
<gene>
    <name evidence="1" type="ORF">PCO31111_03427</name>
</gene>
<dbReference type="RefSeq" id="WP_064675089.1">
    <property type="nucleotide sequence ID" value="NZ_CABPSE010000012.1"/>
</dbReference>
<proteinExistence type="predicted"/>
<keyword evidence="2" id="KW-1185">Reference proteome</keyword>
<dbReference type="EMBL" id="CABPSE010000012">
    <property type="protein sequence ID" value="VVE26477.1"/>
    <property type="molecule type" value="Genomic_DNA"/>
</dbReference>
<protein>
    <submittedName>
        <fullName evidence="1">Uncharacterized protein</fullName>
    </submittedName>
</protein>
<accession>A0A5E4WNG2</accession>